<reference evidence="1" key="1">
    <citation type="submission" date="2023-10" db="EMBL/GenBank/DDBJ databases">
        <authorList>
            <person name="Hackl T."/>
        </authorList>
    </citation>
    <scope>NUCLEOTIDE SEQUENCE</scope>
</reference>
<evidence type="ECO:0000313" key="1">
    <source>
        <dbReference type="EMBL" id="CAJ2508246.1"/>
    </source>
</evidence>
<evidence type="ECO:0000313" key="2">
    <source>
        <dbReference type="Proteomes" id="UP001295740"/>
    </source>
</evidence>
<accession>A0AAI8VPK3</accession>
<dbReference type="Proteomes" id="UP001295740">
    <property type="component" value="Unassembled WGS sequence"/>
</dbReference>
<proteinExistence type="predicted"/>
<organism evidence="1 2">
    <name type="scientific">Anthostomella pinea</name>
    <dbReference type="NCBI Taxonomy" id="933095"/>
    <lineage>
        <taxon>Eukaryota</taxon>
        <taxon>Fungi</taxon>
        <taxon>Dikarya</taxon>
        <taxon>Ascomycota</taxon>
        <taxon>Pezizomycotina</taxon>
        <taxon>Sordariomycetes</taxon>
        <taxon>Xylariomycetidae</taxon>
        <taxon>Xylariales</taxon>
        <taxon>Xylariaceae</taxon>
        <taxon>Anthostomella</taxon>
    </lineage>
</organism>
<gene>
    <name evidence="1" type="ORF">KHLLAP_LOCUS8714</name>
</gene>
<name>A0AAI8VPK3_9PEZI</name>
<keyword evidence="2" id="KW-1185">Reference proteome</keyword>
<protein>
    <submittedName>
        <fullName evidence="1">Uu.00g094320.m01.CDS01</fullName>
    </submittedName>
</protein>
<dbReference type="AlphaFoldDB" id="A0AAI8VPK3"/>
<dbReference type="EMBL" id="CAUWAG010000010">
    <property type="protein sequence ID" value="CAJ2508246.1"/>
    <property type="molecule type" value="Genomic_DNA"/>
</dbReference>
<sequence length="113" mass="11705">MFTHFSARHIPALIAGTSMTFGGLWPIFNARASLSGFGLPPRIADVPATRPVAVIGQWDVVDVIMAVTGSYAGLVDGYVVWREGGGVGKVWMRVVGSGVVAASGFWGLTVGGA</sequence>
<comment type="caution">
    <text evidence="1">The sequence shown here is derived from an EMBL/GenBank/DDBJ whole genome shotgun (WGS) entry which is preliminary data.</text>
</comment>